<dbReference type="Proteomes" id="UP000823388">
    <property type="component" value="Chromosome 3K"/>
</dbReference>
<accession>A0A8T0V311</accession>
<name>A0A8T0V311_PANVG</name>
<evidence type="ECO:0000313" key="2">
    <source>
        <dbReference type="EMBL" id="KAG2627876.1"/>
    </source>
</evidence>
<gene>
    <name evidence="2" type="ORF">PVAP13_3KG264992</name>
</gene>
<keyword evidence="3" id="KW-1185">Reference proteome</keyword>
<proteinExistence type="predicted"/>
<comment type="caution">
    <text evidence="2">The sequence shown here is derived from an EMBL/GenBank/DDBJ whole genome shotgun (WGS) entry which is preliminary data.</text>
</comment>
<organism evidence="2 3">
    <name type="scientific">Panicum virgatum</name>
    <name type="common">Blackwell switchgrass</name>
    <dbReference type="NCBI Taxonomy" id="38727"/>
    <lineage>
        <taxon>Eukaryota</taxon>
        <taxon>Viridiplantae</taxon>
        <taxon>Streptophyta</taxon>
        <taxon>Embryophyta</taxon>
        <taxon>Tracheophyta</taxon>
        <taxon>Spermatophyta</taxon>
        <taxon>Magnoliopsida</taxon>
        <taxon>Liliopsida</taxon>
        <taxon>Poales</taxon>
        <taxon>Poaceae</taxon>
        <taxon>PACMAD clade</taxon>
        <taxon>Panicoideae</taxon>
        <taxon>Panicodae</taxon>
        <taxon>Paniceae</taxon>
        <taxon>Panicinae</taxon>
        <taxon>Panicum</taxon>
        <taxon>Panicum sect. Hiantes</taxon>
    </lineage>
</organism>
<dbReference type="EMBL" id="CM029041">
    <property type="protein sequence ID" value="KAG2627876.1"/>
    <property type="molecule type" value="Genomic_DNA"/>
</dbReference>
<feature type="region of interest" description="Disordered" evidence="1">
    <location>
        <begin position="30"/>
        <end position="56"/>
    </location>
</feature>
<evidence type="ECO:0000256" key="1">
    <source>
        <dbReference type="SAM" id="MobiDB-lite"/>
    </source>
</evidence>
<feature type="compositionally biased region" description="Low complexity" evidence="1">
    <location>
        <begin position="116"/>
        <end position="163"/>
    </location>
</feature>
<feature type="compositionally biased region" description="Low complexity" evidence="1">
    <location>
        <begin position="30"/>
        <end position="45"/>
    </location>
</feature>
<reference evidence="2" key="1">
    <citation type="submission" date="2020-05" db="EMBL/GenBank/DDBJ databases">
        <title>WGS assembly of Panicum virgatum.</title>
        <authorList>
            <person name="Lovell J.T."/>
            <person name="Jenkins J."/>
            <person name="Shu S."/>
            <person name="Juenger T.E."/>
            <person name="Schmutz J."/>
        </authorList>
    </citation>
    <scope>NUCLEOTIDE SEQUENCE</scope>
    <source>
        <strain evidence="2">AP13</strain>
    </source>
</reference>
<dbReference type="AlphaFoldDB" id="A0A8T0V311"/>
<protein>
    <submittedName>
        <fullName evidence="2">Uncharacterized protein</fullName>
    </submittedName>
</protein>
<evidence type="ECO:0000313" key="3">
    <source>
        <dbReference type="Proteomes" id="UP000823388"/>
    </source>
</evidence>
<sequence>MLGWLCLRSPSALKRWSLTGSGDARMALPPLAVGPEAPAAGAQARRQPHRHDREPCRPRELWQPHRYRHEPCRLRRSGAQSTAAVPGVGARGRPAAPASGVSRRRHPGPERGLDHAGPAPAAALAAGAGARPPAPAAAALAGRKGAGARPMAAAASTTAAQGHGRAGPSHRRRLPSRVGAWARSPCPSPPPPWTSHRQLVLPLWRLRQRPPPLRSFLKKR</sequence>
<feature type="compositionally biased region" description="Low complexity" evidence="1">
    <location>
        <begin position="83"/>
        <end position="98"/>
    </location>
</feature>
<feature type="region of interest" description="Disordered" evidence="1">
    <location>
        <begin position="74"/>
        <end position="195"/>
    </location>
</feature>